<dbReference type="InterPro" id="IPR055196">
    <property type="entry name" value="Putative_PNPOx_2"/>
</dbReference>
<dbReference type="Pfam" id="PF22696">
    <property type="entry name" value="Putative_PNPOx_2"/>
    <property type="match status" value="1"/>
</dbReference>
<reference evidence="2" key="1">
    <citation type="submission" date="2017-05" db="EMBL/GenBank/DDBJ databases">
        <title>The Genome Sequence of Enterococcus sp. 9D6_DIV0238.</title>
        <authorList>
            <consortium name="The Broad Institute Genomics Platform"/>
            <consortium name="The Broad Institute Genomic Center for Infectious Diseases"/>
            <person name="Earl A."/>
            <person name="Manson A."/>
            <person name="Schwartman J."/>
            <person name="Gilmore M."/>
            <person name="Abouelleil A."/>
            <person name="Cao P."/>
            <person name="Chapman S."/>
            <person name="Cusick C."/>
            <person name="Shea T."/>
            <person name="Young S."/>
            <person name="Neafsey D."/>
            <person name="Nusbaum C."/>
            <person name="Birren B."/>
        </authorList>
    </citation>
    <scope>NUCLEOTIDE SEQUENCE [LARGE SCALE GENOMIC DNA]</scope>
    <source>
        <strain evidence="2">9D6_DIV0238</strain>
    </source>
</reference>
<name>A0A200J919_9ENTE</name>
<evidence type="ECO:0000313" key="3">
    <source>
        <dbReference type="EMBL" id="WYJ93154.1"/>
    </source>
</evidence>
<dbReference type="SUPFAM" id="SSF50475">
    <property type="entry name" value="FMN-binding split barrel"/>
    <property type="match status" value="1"/>
</dbReference>
<accession>A0A200J919</accession>
<protein>
    <recommendedName>
        <fullName evidence="1">Pyridoxamine 5'-phosphate oxidase-like domain-containing protein</fullName>
    </recommendedName>
</protein>
<dbReference type="Proteomes" id="UP000196151">
    <property type="component" value="Chromosome"/>
</dbReference>
<dbReference type="EMBL" id="CP147246">
    <property type="protein sequence ID" value="WYJ93154.1"/>
    <property type="molecule type" value="Genomic_DNA"/>
</dbReference>
<feature type="domain" description="Pyridoxamine 5'-phosphate oxidase-like" evidence="1">
    <location>
        <begin position="13"/>
        <end position="131"/>
    </location>
</feature>
<reference evidence="3" key="2">
    <citation type="submission" date="2017-05" db="EMBL/GenBank/DDBJ databases">
        <authorList>
            <consortium name="The Broad Institute Genomics Platform"/>
            <consortium name="The Broad Institute Genomic Center for Infectious Diseases"/>
            <person name="Earl A."/>
            <person name="Manson A."/>
            <person name="Schwartman J."/>
            <person name="Gilmore M."/>
            <person name="Abouelleil A."/>
            <person name="Cao P."/>
            <person name="Chapman S."/>
            <person name="Cusick C."/>
            <person name="Shea T."/>
            <person name="Young S."/>
            <person name="Neafsey D."/>
            <person name="Nusbaum C."/>
            <person name="Birren B."/>
        </authorList>
    </citation>
    <scope>NUCLEOTIDE SEQUENCE</scope>
    <source>
        <strain evidence="3">9D6_DIV0238</strain>
    </source>
</reference>
<dbReference type="InterPro" id="IPR012349">
    <property type="entry name" value="Split_barrel_FMN-bd"/>
</dbReference>
<dbReference type="EMBL" id="NIBQ01000002">
    <property type="protein sequence ID" value="OUZ33716.1"/>
    <property type="molecule type" value="Genomic_DNA"/>
</dbReference>
<proteinExistence type="predicted"/>
<organism evidence="2">
    <name type="scientific">Candidatus Enterococcus dunnyi</name>
    <dbReference type="NCBI Taxonomy" id="1834192"/>
    <lineage>
        <taxon>Bacteria</taxon>
        <taxon>Bacillati</taxon>
        <taxon>Bacillota</taxon>
        <taxon>Bacilli</taxon>
        <taxon>Lactobacillales</taxon>
        <taxon>Enterococcaceae</taxon>
        <taxon>Enterococcus</taxon>
    </lineage>
</organism>
<gene>
    <name evidence="3" type="ORF">A5889_000650</name>
    <name evidence="2" type="ORF">A5889_002431</name>
</gene>
<keyword evidence="4" id="KW-1185">Reference proteome</keyword>
<reference evidence="3" key="3">
    <citation type="submission" date="2024-03" db="EMBL/GenBank/DDBJ databases">
        <title>The Genome Sequence of Enterococcus sp. DIV0238c.</title>
        <authorList>
            <consortium name="The Broad Institute Genomics Platform"/>
            <consortium name="The Broad Institute Microbial Omics Core"/>
            <consortium name="The Broad Institute Genomic Center for Infectious Diseases"/>
            <person name="Earl A."/>
            <person name="Manson A."/>
            <person name="Gilmore M."/>
            <person name="Schwartman J."/>
            <person name="Shea T."/>
            <person name="Abouelleil A."/>
            <person name="Cao P."/>
            <person name="Chapman S."/>
            <person name="Cusick C."/>
            <person name="Young S."/>
            <person name="Neafsey D."/>
            <person name="Nusbaum C."/>
            <person name="Birren B."/>
        </authorList>
    </citation>
    <scope>NUCLEOTIDE SEQUENCE</scope>
    <source>
        <strain evidence="3">9D6_DIV0238</strain>
    </source>
</reference>
<dbReference type="OrthoDB" id="2146997at2"/>
<dbReference type="Gene3D" id="2.30.110.10">
    <property type="entry name" value="Electron Transport, Fmn-binding Protein, Chain A"/>
    <property type="match status" value="1"/>
</dbReference>
<evidence type="ECO:0000313" key="2">
    <source>
        <dbReference type="EMBL" id="OUZ33716.1"/>
    </source>
</evidence>
<dbReference type="AlphaFoldDB" id="A0A200J919"/>
<evidence type="ECO:0000313" key="4">
    <source>
        <dbReference type="Proteomes" id="UP000196151"/>
    </source>
</evidence>
<evidence type="ECO:0000259" key="1">
    <source>
        <dbReference type="Pfam" id="PF22696"/>
    </source>
</evidence>
<sequence length="139" mass="15986">MNTTEAFKKIMMEQTEIALATSVKERPNVRIVNFFYDQEKGCLFFSTFKGNQKVTEFAANNIVAFTTIPKENTNHVRVQQAQVKRSSLSVYDTVDRWVEKIPSYAENIEQAGDMLELYEVHFTEAIVILGMNSKETIHL</sequence>
<dbReference type="RefSeq" id="WP_087641486.1">
    <property type="nucleotide sequence ID" value="NZ_CP147246.1"/>
</dbReference>